<dbReference type="NCBIfam" id="TIGR00756">
    <property type="entry name" value="PPR"/>
    <property type="match status" value="6"/>
</dbReference>
<dbReference type="PANTHER" id="PTHR47926">
    <property type="entry name" value="PENTATRICOPEPTIDE REPEAT-CONTAINING PROTEIN"/>
    <property type="match status" value="1"/>
</dbReference>
<feature type="repeat" description="PPR" evidence="2">
    <location>
        <begin position="115"/>
        <end position="149"/>
    </location>
</feature>
<dbReference type="InterPro" id="IPR002885">
    <property type="entry name" value="PPR_rpt"/>
</dbReference>
<dbReference type="Pfam" id="PF01535">
    <property type="entry name" value="PPR"/>
    <property type="match status" value="2"/>
</dbReference>
<evidence type="ECO:0000256" key="2">
    <source>
        <dbReference type="PROSITE-ProRule" id="PRU00708"/>
    </source>
</evidence>
<dbReference type="InterPro" id="IPR046960">
    <property type="entry name" value="PPR_At4g14850-like_plant"/>
</dbReference>
<comment type="caution">
    <text evidence="3">The sequence shown here is derived from an EMBL/GenBank/DDBJ whole genome shotgun (WGS) entry which is preliminary data.</text>
</comment>
<evidence type="ECO:0000256" key="1">
    <source>
        <dbReference type="ARBA" id="ARBA00022737"/>
    </source>
</evidence>
<dbReference type="InterPro" id="IPR046848">
    <property type="entry name" value="E_motif"/>
</dbReference>
<evidence type="ECO:0008006" key="5">
    <source>
        <dbReference type="Google" id="ProtNLM"/>
    </source>
</evidence>
<name>A0ABC8QZF2_9AQUA</name>
<feature type="repeat" description="PPR" evidence="2">
    <location>
        <begin position="184"/>
        <end position="214"/>
    </location>
</feature>
<dbReference type="PANTHER" id="PTHR47926:SF526">
    <property type="entry name" value="PENTACOTRIPEPTIDE-REPEAT REGION OF PRORP DOMAIN-CONTAINING PROTEIN"/>
    <property type="match status" value="1"/>
</dbReference>
<evidence type="ECO:0000313" key="4">
    <source>
        <dbReference type="Proteomes" id="UP001642360"/>
    </source>
</evidence>
<protein>
    <recommendedName>
        <fullName evidence="5">Pentatricopeptide repeat-containing protein</fullName>
    </recommendedName>
</protein>
<keyword evidence="1" id="KW-0677">Repeat</keyword>
<feature type="repeat" description="PPR" evidence="2">
    <location>
        <begin position="285"/>
        <end position="315"/>
    </location>
</feature>
<organism evidence="3 4">
    <name type="scientific">Ilex paraguariensis</name>
    <name type="common">yerba mate</name>
    <dbReference type="NCBI Taxonomy" id="185542"/>
    <lineage>
        <taxon>Eukaryota</taxon>
        <taxon>Viridiplantae</taxon>
        <taxon>Streptophyta</taxon>
        <taxon>Embryophyta</taxon>
        <taxon>Tracheophyta</taxon>
        <taxon>Spermatophyta</taxon>
        <taxon>Magnoliopsida</taxon>
        <taxon>eudicotyledons</taxon>
        <taxon>Gunneridae</taxon>
        <taxon>Pentapetalae</taxon>
        <taxon>asterids</taxon>
        <taxon>campanulids</taxon>
        <taxon>Aquifoliales</taxon>
        <taxon>Aquifoliaceae</taxon>
        <taxon>Ilex</taxon>
    </lineage>
</organism>
<dbReference type="AlphaFoldDB" id="A0ABC8QZF2"/>
<reference evidence="3 4" key="1">
    <citation type="submission" date="2024-02" db="EMBL/GenBank/DDBJ databases">
        <authorList>
            <person name="Vignale AGUSTIN F."/>
            <person name="Sosa J E."/>
            <person name="Modenutti C."/>
        </authorList>
    </citation>
    <scope>NUCLEOTIDE SEQUENCE [LARGE SCALE GENOMIC DNA]</scope>
</reference>
<gene>
    <name evidence="3" type="ORF">ILEXP_LOCUS5224</name>
</gene>
<dbReference type="Proteomes" id="UP001642360">
    <property type="component" value="Unassembled WGS sequence"/>
</dbReference>
<proteinExistence type="predicted"/>
<keyword evidence="4" id="KW-1185">Reference proteome</keyword>
<dbReference type="FunFam" id="1.25.40.10:FF:000348">
    <property type="entry name" value="Pentatricopeptide repeat-containing protein chloroplastic"/>
    <property type="match status" value="1"/>
</dbReference>
<evidence type="ECO:0000313" key="3">
    <source>
        <dbReference type="EMBL" id="CAK9138140.1"/>
    </source>
</evidence>
<dbReference type="EMBL" id="CAUOFW020000859">
    <property type="protein sequence ID" value="CAK9138140.1"/>
    <property type="molecule type" value="Genomic_DNA"/>
</dbReference>
<feature type="repeat" description="PPR" evidence="2">
    <location>
        <begin position="80"/>
        <end position="114"/>
    </location>
</feature>
<dbReference type="Pfam" id="PF13041">
    <property type="entry name" value="PPR_2"/>
    <property type="match status" value="3"/>
</dbReference>
<dbReference type="FunFam" id="1.25.40.10:FF:000184">
    <property type="entry name" value="Pentatricopeptide repeat-containing protein, chloroplastic"/>
    <property type="match status" value="1"/>
</dbReference>
<dbReference type="Pfam" id="PF12854">
    <property type="entry name" value="PPR_1"/>
    <property type="match status" value="1"/>
</dbReference>
<feature type="repeat" description="PPR" evidence="2">
    <location>
        <begin position="215"/>
        <end position="249"/>
    </location>
</feature>
<dbReference type="InterPro" id="IPR011990">
    <property type="entry name" value="TPR-like_helical_dom_sf"/>
</dbReference>
<accession>A0ABC8QZF2</accession>
<feature type="repeat" description="PPR" evidence="2">
    <location>
        <begin position="316"/>
        <end position="350"/>
    </location>
</feature>
<dbReference type="PROSITE" id="PS51375">
    <property type="entry name" value="PPR"/>
    <property type="match status" value="6"/>
</dbReference>
<dbReference type="Pfam" id="PF20431">
    <property type="entry name" value="E_motif"/>
    <property type="match status" value="1"/>
</dbReference>
<sequence>MLVEETFPANRTNIRTLQQHLFSLLQNCNTVRKLTQIHTQIVINGFAQKSFILVKLASFYITSNYLEHAHQVFQQVENRSTTLWNQIIRGHALSEKADKSIELYNEMVAAHVEPDGYTYSFVINACVRAGLLREGEQVHGRVLSNGCYSNVFVRTNLLNLYAMLGGKEGVGSAHRVFGEMAERNVVTWNSLLSVTFRCGDVDGARRIFDEMPERNVVSWTTMIAGCAQNGRCKQALSLFREMQRARVELDQVTLVAALSACAELGDLKVGRWIHSYTDINGQPLLVSLNNALIHMYANCGEIEEAYEIFRRMPRRSTVSWTSMITAFAKQGRGEDALRMFRWMQRSGDNDVRPDEITFIGVLCACSHSGFVDEGRFFFKNMRQTWGIDPMIEHYGCMVDLLSRAGFLDEAYGLVETMPVKPNDAVWGALLSGCRIHKNVELASHVAQKLAMEVDPDRAAGYFLLLSNVYATANMWQDVANVRKNMVQMGVRKPPGRSWVQLDGIIHDFLSGDMTHKHASLIYEMLGKITEQAKREGYEPDVSKALLDTEE</sequence>
<dbReference type="Gene3D" id="1.25.40.10">
    <property type="entry name" value="Tetratricopeptide repeat domain"/>
    <property type="match status" value="4"/>
</dbReference>